<dbReference type="Gene3D" id="1.20.58.1040">
    <property type="match status" value="1"/>
</dbReference>
<feature type="domain" description="X8" evidence="11">
    <location>
        <begin position="25"/>
        <end position="108"/>
    </location>
</feature>
<gene>
    <name evidence="12" type="ORF">G2W53_007007</name>
</gene>
<keyword evidence="2" id="KW-1003">Cell membrane</keyword>
<reference evidence="12" key="1">
    <citation type="submission" date="2020-09" db="EMBL/GenBank/DDBJ databases">
        <title>Genome-Enabled Discovery of Anthraquinone Biosynthesis in Senna tora.</title>
        <authorList>
            <person name="Kang S.-H."/>
            <person name="Pandey R.P."/>
            <person name="Lee C.-M."/>
            <person name="Sim J.-S."/>
            <person name="Jeong J.-T."/>
            <person name="Choi B.-S."/>
            <person name="Jung M."/>
            <person name="Ginzburg D."/>
            <person name="Zhao K."/>
            <person name="Won S.Y."/>
            <person name="Oh T.-J."/>
            <person name="Yu Y."/>
            <person name="Kim N.-H."/>
            <person name="Lee O.R."/>
            <person name="Lee T.-H."/>
            <person name="Bashyal P."/>
            <person name="Kim T.-S."/>
            <person name="Lee W.-H."/>
            <person name="Kawkins C."/>
            <person name="Kim C.-K."/>
            <person name="Kim J.S."/>
            <person name="Ahn B.O."/>
            <person name="Rhee S.Y."/>
            <person name="Sohng J.K."/>
        </authorList>
    </citation>
    <scope>NUCLEOTIDE SEQUENCE</scope>
    <source>
        <tissue evidence="12">Leaf</tissue>
    </source>
</reference>
<keyword evidence="6" id="KW-1015">Disulfide bond</keyword>
<keyword evidence="3" id="KW-0336">GPI-anchor</keyword>
<evidence type="ECO:0000313" key="12">
    <source>
        <dbReference type="EMBL" id="KAF7838525.1"/>
    </source>
</evidence>
<evidence type="ECO:0000256" key="1">
    <source>
        <dbReference type="ARBA" id="ARBA00004609"/>
    </source>
</evidence>
<dbReference type="PANTHER" id="PTHR31044:SF25">
    <property type="entry name" value="PLASMODESMATA CALLOSE-BINDING PROTEIN 3"/>
    <property type="match status" value="1"/>
</dbReference>
<keyword evidence="7" id="KW-0325">Glycoprotein</keyword>
<protein>
    <submittedName>
        <fullName evidence="12">PLASMODESMATA CALLOSE-BINDING PROTEIN 3-like</fullName>
    </submittedName>
</protein>
<feature type="compositionally biased region" description="Gly residues" evidence="9">
    <location>
        <begin position="161"/>
        <end position="174"/>
    </location>
</feature>
<evidence type="ECO:0000256" key="10">
    <source>
        <dbReference type="SAM" id="SignalP"/>
    </source>
</evidence>
<dbReference type="FunFam" id="1.20.58.1040:FF:000001">
    <property type="entry name" value="Glucan endo-1,3-beta-glucosidase 4"/>
    <property type="match status" value="1"/>
</dbReference>
<dbReference type="InterPro" id="IPR044788">
    <property type="entry name" value="X8_dom_prot"/>
</dbReference>
<dbReference type="GO" id="GO:0098552">
    <property type="term" value="C:side of membrane"/>
    <property type="evidence" value="ECO:0007669"/>
    <property type="project" value="UniProtKB-KW"/>
</dbReference>
<sequence length="216" mass="21509">MAAALLLAAAILSAFTASSSGGGGNWCVCKDGSDSVLQKTLDYACGAGADCNPIRQNGPCFQPNTVRAHCNYAVNSYFQRKGQTQEACQFAGTATVTASDPSSSGCSYPSSASNGGTSTTSPTTTTPSTNNPSTSTGTGTSSSSSSSSTATPYSSATTPGVLGGIGNSGIGPSGAGMNTDESHGGLRVVDTSFLSSSSSSFSMLLFSSGFIMLWWG</sequence>
<comment type="caution">
    <text evidence="12">The sequence shown here is derived from an EMBL/GenBank/DDBJ whole genome shotgun (WGS) entry which is preliminary data.</text>
</comment>
<name>A0A834X612_9FABA</name>
<evidence type="ECO:0000313" key="13">
    <source>
        <dbReference type="Proteomes" id="UP000634136"/>
    </source>
</evidence>
<dbReference type="InterPro" id="IPR012946">
    <property type="entry name" value="X8"/>
</dbReference>
<dbReference type="SMART" id="SM00768">
    <property type="entry name" value="X8"/>
    <property type="match status" value="1"/>
</dbReference>
<evidence type="ECO:0000256" key="9">
    <source>
        <dbReference type="SAM" id="MobiDB-lite"/>
    </source>
</evidence>
<feature type="signal peptide" evidence="10">
    <location>
        <begin position="1"/>
        <end position="21"/>
    </location>
</feature>
<evidence type="ECO:0000256" key="8">
    <source>
        <dbReference type="ARBA" id="ARBA00023288"/>
    </source>
</evidence>
<keyword evidence="8" id="KW-0449">Lipoprotein</keyword>
<accession>A0A834X612</accession>
<keyword evidence="13" id="KW-1185">Reference proteome</keyword>
<keyword evidence="5" id="KW-0472">Membrane</keyword>
<organism evidence="12 13">
    <name type="scientific">Senna tora</name>
    <dbReference type="NCBI Taxonomy" id="362788"/>
    <lineage>
        <taxon>Eukaryota</taxon>
        <taxon>Viridiplantae</taxon>
        <taxon>Streptophyta</taxon>
        <taxon>Embryophyta</taxon>
        <taxon>Tracheophyta</taxon>
        <taxon>Spermatophyta</taxon>
        <taxon>Magnoliopsida</taxon>
        <taxon>eudicotyledons</taxon>
        <taxon>Gunneridae</taxon>
        <taxon>Pentapetalae</taxon>
        <taxon>rosids</taxon>
        <taxon>fabids</taxon>
        <taxon>Fabales</taxon>
        <taxon>Fabaceae</taxon>
        <taxon>Caesalpinioideae</taxon>
        <taxon>Cassia clade</taxon>
        <taxon>Senna</taxon>
    </lineage>
</organism>
<feature type="region of interest" description="Disordered" evidence="9">
    <location>
        <begin position="97"/>
        <end position="182"/>
    </location>
</feature>
<dbReference type="PANTHER" id="PTHR31044">
    <property type="entry name" value="BETA-1,3 GLUCANASE"/>
    <property type="match status" value="1"/>
</dbReference>
<evidence type="ECO:0000256" key="3">
    <source>
        <dbReference type="ARBA" id="ARBA00022622"/>
    </source>
</evidence>
<evidence type="ECO:0000259" key="11">
    <source>
        <dbReference type="SMART" id="SM00768"/>
    </source>
</evidence>
<comment type="subcellular location">
    <subcellularLocation>
        <location evidence="1">Cell membrane</location>
        <topology evidence="1">Lipid-anchor</topology>
        <topology evidence="1">GPI-anchor</topology>
    </subcellularLocation>
</comment>
<evidence type="ECO:0000256" key="7">
    <source>
        <dbReference type="ARBA" id="ARBA00023180"/>
    </source>
</evidence>
<proteinExistence type="predicted"/>
<dbReference type="OrthoDB" id="1930814at2759"/>
<dbReference type="GO" id="GO:0005886">
    <property type="term" value="C:plasma membrane"/>
    <property type="evidence" value="ECO:0007669"/>
    <property type="project" value="UniProtKB-SubCell"/>
</dbReference>
<dbReference type="EMBL" id="JAAIUW010000003">
    <property type="protein sequence ID" value="KAF7838525.1"/>
    <property type="molecule type" value="Genomic_DNA"/>
</dbReference>
<dbReference type="Pfam" id="PF07983">
    <property type="entry name" value="X8"/>
    <property type="match status" value="1"/>
</dbReference>
<evidence type="ECO:0000256" key="2">
    <source>
        <dbReference type="ARBA" id="ARBA00022475"/>
    </source>
</evidence>
<feature type="chain" id="PRO_5033010597" evidence="10">
    <location>
        <begin position="22"/>
        <end position="216"/>
    </location>
</feature>
<dbReference type="GO" id="GO:0009506">
    <property type="term" value="C:plasmodesma"/>
    <property type="evidence" value="ECO:0007669"/>
    <property type="project" value="UniProtKB-ARBA"/>
</dbReference>
<dbReference type="AlphaFoldDB" id="A0A834X612"/>
<feature type="compositionally biased region" description="Low complexity" evidence="9">
    <location>
        <begin position="99"/>
        <end position="160"/>
    </location>
</feature>
<evidence type="ECO:0000256" key="4">
    <source>
        <dbReference type="ARBA" id="ARBA00022729"/>
    </source>
</evidence>
<dbReference type="Proteomes" id="UP000634136">
    <property type="component" value="Unassembled WGS sequence"/>
</dbReference>
<evidence type="ECO:0000256" key="5">
    <source>
        <dbReference type="ARBA" id="ARBA00023136"/>
    </source>
</evidence>
<keyword evidence="4 10" id="KW-0732">Signal</keyword>
<evidence type="ECO:0000256" key="6">
    <source>
        <dbReference type="ARBA" id="ARBA00023157"/>
    </source>
</evidence>